<dbReference type="InterPro" id="IPR004360">
    <property type="entry name" value="Glyas_Fos-R_dOase_dom"/>
</dbReference>
<reference evidence="2 3" key="1">
    <citation type="journal article" date="2014" name="PLoS Genet.">
        <title>Phylogenetically driven sequencing of extremely halophilic archaea reveals strategies for static and dynamic osmo-response.</title>
        <authorList>
            <person name="Becker E.A."/>
            <person name="Seitzer P.M."/>
            <person name="Tritt A."/>
            <person name="Larsen D."/>
            <person name="Krusor M."/>
            <person name="Yao A.I."/>
            <person name="Wu D."/>
            <person name="Madern D."/>
            <person name="Eisen J.A."/>
            <person name="Darling A.E."/>
            <person name="Facciotti M.T."/>
        </authorList>
    </citation>
    <scope>NUCLEOTIDE SEQUENCE [LARGE SCALE GENOMIC DNA]</scope>
    <source>
        <strain evidence="2 3">ATCC BAA-1512</strain>
    </source>
</reference>
<dbReference type="SUPFAM" id="SSF54593">
    <property type="entry name" value="Glyoxalase/Bleomycin resistance protein/Dihydroxybiphenyl dioxygenase"/>
    <property type="match status" value="1"/>
</dbReference>
<evidence type="ECO:0000313" key="2">
    <source>
        <dbReference type="EMBL" id="ELZ96818.1"/>
    </source>
</evidence>
<dbReference type="GO" id="GO:0051213">
    <property type="term" value="F:dioxygenase activity"/>
    <property type="evidence" value="ECO:0007669"/>
    <property type="project" value="UniProtKB-KW"/>
</dbReference>
<dbReference type="STRING" id="662479.C440_03553"/>
<dbReference type="EMBL" id="AOLN01000006">
    <property type="protein sequence ID" value="ELZ96818.1"/>
    <property type="molecule type" value="Genomic_DNA"/>
</dbReference>
<comment type="caution">
    <text evidence="2">The sequence shown here is derived from an EMBL/GenBank/DDBJ whole genome shotgun (WGS) entry which is preliminary data.</text>
</comment>
<sequence length="158" mass="17748">MRFCGLFYNAPIDPIYQSWRRTYWMDPRITLLTLGVSDLDESIQFYRDGLGLPMRDREPDSDVAFFTLDGTWLSLFPRDLLAEDATINDDGETGFSGITIAHNVSERVAVDAILDAAVAAGGRLVKPAQDASWGGYSGYFADLDGHLWEIAYPRWTDE</sequence>
<dbReference type="PANTHER" id="PTHR36503:SF1">
    <property type="entry name" value="BLR2520 PROTEIN"/>
    <property type="match status" value="1"/>
</dbReference>
<keyword evidence="2" id="KW-0223">Dioxygenase</keyword>
<organism evidence="2 3">
    <name type="scientific">Haloferax mucosum ATCC BAA-1512</name>
    <dbReference type="NCBI Taxonomy" id="662479"/>
    <lineage>
        <taxon>Archaea</taxon>
        <taxon>Methanobacteriati</taxon>
        <taxon>Methanobacteriota</taxon>
        <taxon>Stenosarchaea group</taxon>
        <taxon>Halobacteria</taxon>
        <taxon>Halobacteriales</taxon>
        <taxon>Haloferacaceae</taxon>
        <taxon>Haloferax</taxon>
    </lineage>
</organism>
<keyword evidence="2" id="KW-0560">Oxidoreductase</keyword>
<dbReference type="Proteomes" id="UP000011550">
    <property type="component" value="Unassembled WGS sequence"/>
</dbReference>
<proteinExistence type="predicted"/>
<accession>M0ILT4</accession>
<dbReference type="PROSITE" id="PS51819">
    <property type="entry name" value="VOC"/>
    <property type="match status" value="1"/>
</dbReference>
<dbReference type="InterPro" id="IPR029068">
    <property type="entry name" value="Glyas_Bleomycin-R_OHBP_Dase"/>
</dbReference>
<gene>
    <name evidence="2" type="ORF">C440_03553</name>
</gene>
<dbReference type="Gene3D" id="3.10.180.10">
    <property type="entry name" value="2,3-Dihydroxybiphenyl 1,2-Dioxygenase, domain 1"/>
    <property type="match status" value="1"/>
</dbReference>
<dbReference type="Pfam" id="PF00903">
    <property type="entry name" value="Glyoxalase"/>
    <property type="match status" value="1"/>
</dbReference>
<name>M0ILT4_9EURY</name>
<feature type="domain" description="VOC" evidence="1">
    <location>
        <begin position="28"/>
        <end position="153"/>
    </location>
</feature>
<dbReference type="PANTHER" id="PTHR36503">
    <property type="entry name" value="BLR2520 PROTEIN"/>
    <property type="match status" value="1"/>
</dbReference>
<dbReference type="AlphaFoldDB" id="M0ILT4"/>
<dbReference type="PATRIC" id="fig|662479.7.peg.730"/>
<evidence type="ECO:0000259" key="1">
    <source>
        <dbReference type="PROSITE" id="PS51819"/>
    </source>
</evidence>
<keyword evidence="3" id="KW-1185">Reference proteome</keyword>
<protein>
    <submittedName>
        <fullName evidence="2">Glyoxalase/bleomycin resistance protein/dioxygenase</fullName>
    </submittedName>
</protein>
<dbReference type="CDD" id="cd07251">
    <property type="entry name" value="VOC_like"/>
    <property type="match status" value="1"/>
</dbReference>
<evidence type="ECO:0000313" key="3">
    <source>
        <dbReference type="Proteomes" id="UP000011550"/>
    </source>
</evidence>
<dbReference type="InterPro" id="IPR037523">
    <property type="entry name" value="VOC_core"/>
</dbReference>